<protein>
    <submittedName>
        <fullName evidence="2">Polyprotein</fullName>
    </submittedName>
</protein>
<evidence type="ECO:0000259" key="1">
    <source>
        <dbReference type="Pfam" id="PF00078"/>
    </source>
</evidence>
<comment type="caution">
    <text evidence="2">The sequence shown here is derived from an EMBL/GenBank/DDBJ whole genome shotgun (WGS) entry which is preliminary data.</text>
</comment>
<dbReference type="InterPro" id="IPR053134">
    <property type="entry name" value="RNA-dir_DNA_polymerase"/>
</dbReference>
<dbReference type="Proteomes" id="UP000198211">
    <property type="component" value="Unassembled WGS sequence"/>
</dbReference>
<proteinExistence type="predicted"/>
<dbReference type="CDD" id="cd01647">
    <property type="entry name" value="RT_LTR"/>
    <property type="match status" value="1"/>
</dbReference>
<dbReference type="Gene3D" id="3.30.70.270">
    <property type="match status" value="2"/>
</dbReference>
<reference evidence="3" key="1">
    <citation type="submission" date="2017-03" db="EMBL/GenBank/DDBJ databases">
        <title>Phytopthora megakarya and P. palmivora, two closely related causual agents of cacao black pod achieved similar genome size and gene model numbers by different mechanisms.</title>
        <authorList>
            <person name="Ali S."/>
            <person name="Shao J."/>
            <person name="Larry D.J."/>
            <person name="Kronmiller B."/>
            <person name="Shen D."/>
            <person name="Strem M.D."/>
            <person name="Melnick R.L."/>
            <person name="Guiltinan M.J."/>
            <person name="Tyler B.M."/>
            <person name="Meinhardt L.W."/>
            <person name="Bailey B.A."/>
        </authorList>
    </citation>
    <scope>NUCLEOTIDE SEQUENCE [LARGE SCALE GENOMIC DNA]</scope>
    <source>
        <strain evidence="3">zdho120</strain>
    </source>
</reference>
<dbReference type="Gene3D" id="3.10.10.10">
    <property type="entry name" value="HIV Type 1 Reverse Transcriptase, subunit A, domain 1"/>
    <property type="match status" value="2"/>
</dbReference>
<dbReference type="PANTHER" id="PTHR24559:SF444">
    <property type="entry name" value="REVERSE TRANSCRIPTASE DOMAIN-CONTAINING PROTEIN"/>
    <property type="match status" value="1"/>
</dbReference>
<dbReference type="InterPro" id="IPR000477">
    <property type="entry name" value="RT_dom"/>
</dbReference>
<feature type="domain" description="Reverse transcriptase" evidence="1">
    <location>
        <begin position="45"/>
        <end position="163"/>
    </location>
</feature>
<gene>
    <name evidence="2" type="ORF">PHMEG_00019619</name>
</gene>
<dbReference type="InterPro" id="IPR043128">
    <property type="entry name" value="Rev_trsase/Diguanyl_cyclase"/>
</dbReference>
<evidence type="ECO:0000313" key="2">
    <source>
        <dbReference type="EMBL" id="OWZ07917.1"/>
    </source>
</evidence>
<organism evidence="2 3">
    <name type="scientific">Phytophthora megakarya</name>
    <dbReference type="NCBI Taxonomy" id="4795"/>
    <lineage>
        <taxon>Eukaryota</taxon>
        <taxon>Sar</taxon>
        <taxon>Stramenopiles</taxon>
        <taxon>Oomycota</taxon>
        <taxon>Peronosporomycetes</taxon>
        <taxon>Peronosporales</taxon>
        <taxon>Peronosporaceae</taxon>
        <taxon>Phytophthora</taxon>
    </lineage>
</organism>
<dbReference type="InterPro" id="IPR043502">
    <property type="entry name" value="DNA/RNA_pol_sf"/>
</dbReference>
<evidence type="ECO:0000313" key="3">
    <source>
        <dbReference type="Proteomes" id="UP000198211"/>
    </source>
</evidence>
<dbReference type="PANTHER" id="PTHR24559">
    <property type="entry name" value="TRANSPOSON TY3-I GAG-POL POLYPROTEIN"/>
    <property type="match status" value="1"/>
</dbReference>
<accession>A0A225VT06</accession>
<keyword evidence="3" id="KW-1185">Reference proteome</keyword>
<dbReference type="Pfam" id="PF00078">
    <property type="entry name" value="RVT_1"/>
    <property type="match status" value="1"/>
</dbReference>
<dbReference type="EMBL" id="NBNE01003348">
    <property type="protein sequence ID" value="OWZ07917.1"/>
    <property type="molecule type" value="Genomic_DNA"/>
</dbReference>
<dbReference type="SUPFAM" id="SSF56672">
    <property type="entry name" value="DNA/RNA polymerases"/>
    <property type="match status" value="1"/>
</dbReference>
<dbReference type="AlphaFoldDB" id="A0A225VT06"/>
<dbReference type="OrthoDB" id="101614at2759"/>
<sequence>MEAAGLIRRSMSPHGAPTFCVKKPDEWRIVHGYRVMNLNMIRRTMPMPRKDKILEAMQGRYFFHAWIYSAAFQAPDGLYNYLVVPMGLSNAPATFNDGTRRILQDLSDIGQSYFDDIYVVTRSRDLQEHLNALDRVFSRLYQHKFFIKLSKCVFCSESIPCLGDIVGREGVKKPSKVGVIQG</sequence>
<name>A0A225VT06_9STRA</name>
<dbReference type="STRING" id="4795.A0A225VT06"/>